<evidence type="ECO:0000313" key="4">
    <source>
        <dbReference type="EMBL" id="MDT0260079.1"/>
    </source>
</evidence>
<dbReference type="InterPro" id="IPR008278">
    <property type="entry name" value="4-PPantetheinyl_Trfase_dom"/>
</dbReference>
<keyword evidence="5" id="KW-1185">Reference proteome</keyword>
<evidence type="ECO:0000313" key="5">
    <source>
        <dbReference type="Proteomes" id="UP001183176"/>
    </source>
</evidence>
<dbReference type="GO" id="GO:0016740">
    <property type="term" value="F:transferase activity"/>
    <property type="evidence" value="ECO:0007669"/>
    <property type="project" value="UniProtKB-KW"/>
</dbReference>
<gene>
    <name evidence="4" type="ORF">RM423_01575</name>
</gene>
<evidence type="ECO:0000256" key="1">
    <source>
        <dbReference type="ARBA" id="ARBA00022679"/>
    </source>
</evidence>
<feature type="domain" description="4'-phosphopantetheinyl transferase" evidence="2">
    <location>
        <begin position="101"/>
        <end position="175"/>
    </location>
</feature>
<feature type="domain" description="4'-phosphopantetheinyl transferase N-terminal" evidence="3">
    <location>
        <begin position="28"/>
        <end position="94"/>
    </location>
</feature>
<reference evidence="5" key="1">
    <citation type="submission" date="2023-07" db="EMBL/GenBank/DDBJ databases">
        <title>30 novel species of actinomycetes from the DSMZ collection.</title>
        <authorList>
            <person name="Nouioui I."/>
        </authorList>
    </citation>
    <scope>NUCLEOTIDE SEQUENCE [LARGE SCALE GENOMIC DNA]</scope>
    <source>
        <strain evidence="5">DSM 44399</strain>
    </source>
</reference>
<dbReference type="PANTHER" id="PTHR38096">
    <property type="entry name" value="ENTEROBACTIN SYNTHASE COMPONENT D"/>
    <property type="match status" value="1"/>
</dbReference>
<dbReference type="Proteomes" id="UP001183176">
    <property type="component" value="Unassembled WGS sequence"/>
</dbReference>
<name>A0ABU2J662_9ACTN</name>
<proteinExistence type="predicted"/>
<protein>
    <submittedName>
        <fullName evidence="4">4'-phosphopantetheinyl transferase superfamily protein</fullName>
    </submittedName>
</protein>
<evidence type="ECO:0000259" key="2">
    <source>
        <dbReference type="Pfam" id="PF01648"/>
    </source>
</evidence>
<keyword evidence="1 4" id="KW-0808">Transferase</keyword>
<dbReference type="SUPFAM" id="SSF56214">
    <property type="entry name" value="4'-phosphopantetheinyl transferase"/>
    <property type="match status" value="1"/>
</dbReference>
<dbReference type="InterPro" id="IPR037143">
    <property type="entry name" value="4-PPantetheinyl_Trfase_dom_sf"/>
</dbReference>
<accession>A0ABU2J662</accession>
<organism evidence="4 5">
    <name type="scientific">Jatrophihabitans lederbergiae</name>
    <dbReference type="NCBI Taxonomy" id="3075547"/>
    <lineage>
        <taxon>Bacteria</taxon>
        <taxon>Bacillati</taxon>
        <taxon>Actinomycetota</taxon>
        <taxon>Actinomycetes</taxon>
        <taxon>Jatrophihabitantales</taxon>
        <taxon>Jatrophihabitantaceae</taxon>
        <taxon>Jatrophihabitans</taxon>
    </lineage>
</organism>
<dbReference type="InterPro" id="IPR041354">
    <property type="entry name" value="4PPT_N"/>
</dbReference>
<dbReference type="Pfam" id="PF17837">
    <property type="entry name" value="4PPT_N"/>
    <property type="match status" value="1"/>
</dbReference>
<dbReference type="InterPro" id="IPR003542">
    <property type="entry name" value="Enbac_synth_compD-like"/>
</dbReference>
<dbReference type="PANTHER" id="PTHR38096:SF1">
    <property type="entry name" value="ENTEROBACTIN SYNTHASE COMPONENT D"/>
    <property type="match status" value="1"/>
</dbReference>
<dbReference type="EMBL" id="JAVREH010000002">
    <property type="protein sequence ID" value="MDT0260079.1"/>
    <property type="molecule type" value="Genomic_DNA"/>
</dbReference>
<sequence length="221" mass="23503">MISSLLPDWVATCEAYHDASEDALFPAERDIITRAVQKRRSEFTTVRVCARAALAQLGIAPAPILPGLRGAPGWPDGVIGSMTHCDGYRAAAVALGSSGAGIGIDAEPHGPLPDGVIRLVARPEEYERLDALATGHPGVHWDRLLFSMKESVYKAWFPLTGRWLDFQEASITMRPEYGTFSAELLVPGPTVGGSEITAFQGRFVVSDGLVLSAITVGAGMG</sequence>
<dbReference type="Pfam" id="PF01648">
    <property type="entry name" value="ACPS"/>
    <property type="match status" value="1"/>
</dbReference>
<dbReference type="RefSeq" id="WP_311421241.1">
    <property type="nucleotide sequence ID" value="NZ_JAVREH010000002.1"/>
</dbReference>
<evidence type="ECO:0000259" key="3">
    <source>
        <dbReference type="Pfam" id="PF17837"/>
    </source>
</evidence>
<comment type="caution">
    <text evidence="4">The sequence shown here is derived from an EMBL/GenBank/DDBJ whole genome shotgun (WGS) entry which is preliminary data.</text>
</comment>
<dbReference type="PRINTS" id="PR01399">
    <property type="entry name" value="ENTSNTHTASED"/>
</dbReference>